<dbReference type="Pfam" id="PF04847">
    <property type="entry name" value="Calcipressin"/>
    <property type="match status" value="1"/>
</dbReference>
<dbReference type="InterPro" id="IPR006931">
    <property type="entry name" value="Calcipressin"/>
</dbReference>
<sequence length="180" mass="19574">MAKQNSPKGATSSDDVQQTVLIVTNVDSDIFSNAESQAVFESTFRDVDGQVSFTYLRQQHRARLQFSSPDLASEAKARYDGMMMFGQVIGCFFVQSQGAVDTNFLIPPKLQRAYLLSPPASPPVGWKGGPDLEPVVDQELLAAIGNLESGKALVIHRDADNRPNIILHLSDDIAGKQPGK</sequence>
<evidence type="ECO:0000313" key="3">
    <source>
        <dbReference type="Proteomes" id="UP000678393"/>
    </source>
</evidence>
<dbReference type="PANTHER" id="PTHR10300">
    <property type="entry name" value="CALCIPRESSIN"/>
    <property type="match status" value="1"/>
</dbReference>
<dbReference type="Proteomes" id="UP000678393">
    <property type="component" value="Unassembled WGS sequence"/>
</dbReference>
<evidence type="ECO:0000256" key="1">
    <source>
        <dbReference type="ARBA" id="ARBA00008209"/>
    </source>
</evidence>
<dbReference type="EMBL" id="CAJHNH020008475">
    <property type="protein sequence ID" value="CAG5135949.1"/>
    <property type="molecule type" value="Genomic_DNA"/>
</dbReference>
<gene>
    <name evidence="2" type="ORF">CUNI_LOCUS21507</name>
</gene>
<keyword evidence="3" id="KW-1185">Reference proteome</keyword>
<proteinExistence type="inferred from homology"/>
<name>A0A8S4A2I7_9EUPU</name>
<accession>A0A8S4A2I7</accession>
<protein>
    <submittedName>
        <fullName evidence="2">Uncharacterized protein</fullName>
    </submittedName>
</protein>
<dbReference type="PANTHER" id="PTHR10300:SF14">
    <property type="entry name" value="PROTEIN SARAH"/>
    <property type="match status" value="1"/>
</dbReference>
<organism evidence="2 3">
    <name type="scientific">Candidula unifasciata</name>
    <dbReference type="NCBI Taxonomy" id="100452"/>
    <lineage>
        <taxon>Eukaryota</taxon>
        <taxon>Metazoa</taxon>
        <taxon>Spiralia</taxon>
        <taxon>Lophotrochozoa</taxon>
        <taxon>Mollusca</taxon>
        <taxon>Gastropoda</taxon>
        <taxon>Heterobranchia</taxon>
        <taxon>Euthyneura</taxon>
        <taxon>Panpulmonata</taxon>
        <taxon>Eupulmonata</taxon>
        <taxon>Stylommatophora</taxon>
        <taxon>Helicina</taxon>
        <taxon>Helicoidea</taxon>
        <taxon>Geomitridae</taxon>
        <taxon>Candidula</taxon>
    </lineage>
</organism>
<dbReference type="GO" id="GO:0008597">
    <property type="term" value="F:calcium-dependent protein serine/threonine phosphatase regulator activity"/>
    <property type="evidence" value="ECO:0007669"/>
    <property type="project" value="TreeGrafter"/>
</dbReference>
<dbReference type="GO" id="GO:0005737">
    <property type="term" value="C:cytoplasm"/>
    <property type="evidence" value="ECO:0007669"/>
    <property type="project" value="TreeGrafter"/>
</dbReference>
<dbReference type="SUPFAM" id="SSF54928">
    <property type="entry name" value="RNA-binding domain, RBD"/>
    <property type="match status" value="1"/>
</dbReference>
<dbReference type="InterPro" id="IPR012677">
    <property type="entry name" value="Nucleotide-bd_a/b_plait_sf"/>
</dbReference>
<reference evidence="2" key="1">
    <citation type="submission" date="2021-04" db="EMBL/GenBank/DDBJ databases">
        <authorList>
            <consortium name="Molecular Ecology Group"/>
        </authorList>
    </citation>
    <scope>NUCLEOTIDE SEQUENCE</scope>
</reference>
<dbReference type="OrthoDB" id="17212at2759"/>
<evidence type="ECO:0000313" key="2">
    <source>
        <dbReference type="EMBL" id="CAG5135949.1"/>
    </source>
</evidence>
<comment type="caution">
    <text evidence="2">The sequence shown here is derived from an EMBL/GenBank/DDBJ whole genome shotgun (WGS) entry which is preliminary data.</text>
</comment>
<comment type="similarity">
    <text evidence="1">Belongs to the RCAN family.</text>
</comment>
<dbReference type="AlphaFoldDB" id="A0A8S4A2I7"/>
<dbReference type="Gene3D" id="3.30.70.330">
    <property type="match status" value="1"/>
</dbReference>
<dbReference type="GO" id="GO:0003676">
    <property type="term" value="F:nucleic acid binding"/>
    <property type="evidence" value="ECO:0007669"/>
    <property type="project" value="InterPro"/>
</dbReference>
<dbReference type="GO" id="GO:0005634">
    <property type="term" value="C:nucleus"/>
    <property type="evidence" value="ECO:0007669"/>
    <property type="project" value="TreeGrafter"/>
</dbReference>
<dbReference type="InterPro" id="IPR035979">
    <property type="entry name" value="RBD_domain_sf"/>
</dbReference>
<dbReference type="GO" id="GO:0019722">
    <property type="term" value="P:calcium-mediated signaling"/>
    <property type="evidence" value="ECO:0007669"/>
    <property type="project" value="InterPro"/>
</dbReference>